<keyword evidence="4" id="KW-0472">Membrane</keyword>
<keyword evidence="4" id="KW-0812">Transmembrane</keyword>
<evidence type="ECO:0000256" key="3">
    <source>
        <dbReference type="ARBA" id="ARBA00023163"/>
    </source>
</evidence>
<sequence length="348" mass="40716">MDPEHQLLFFFSAIGAFNGLFLSIYFAFFVKHRNRANYFLSALMLVLSIRIIKSVFLFFYPFISELFIHIGLSACALIGPFLYLYVKNTTTRKNYRNRYWLYHIVPTVLVMVIIEYLYPYRQHRGFWNFFGFNFLYTQWIVYVILSGIVIKSAFATLVKKGKKMTDEEIWLISLVAGVAIIWAAYRTTEYTSYIVGALSFSFVFYLILLLWFFKRRKTTPFFFAEQTKYANKKIETGEATEILSRLNILFEQKESYKNPNLKLADVADQLDMPSHHLSQCLNDNLGRGFSAFINEYRVKEAEKMLATDHHLTVEAIGYECGFSSKSTFYSAFKNLKGTTPAKYKKIYT</sequence>
<accession>A0A926JV09</accession>
<keyword evidence="7" id="KW-1185">Reference proteome</keyword>
<dbReference type="PROSITE" id="PS00041">
    <property type="entry name" value="HTH_ARAC_FAMILY_1"/>
    <property type="match status" value="1"/>
</dbReference>
<gene>
    <name evidence="6" type="ORF">IBL28_19035</name>
</gene>
<keyword evidence="1" id="KW-0805">Transcription regulation</keyword>
<evidence type="ECO:0000313" key="6">
    <source>
        <dbReference type="EMBL" id="MBC9798073.1"/>
    </source>
</evidence>
<dbReference type="RefSeq" id="WP_187967199.1">
    <property type="nucleotide sequence ID" value="NZ_JACVDC010000087.1"/>
</dbReference>
<evidence type="ECO:0000313" key="7">
    <source>
        <dbReference type="Proteomes" id="UP000653730"/>
    </source>
</evidence>
<protein>
    <submittedName>
        <fullName evidence="6">AraC family transcriptional regulator</fullName>
    </submittedName>
</protein>
<evidence type="ECO:0000256" key="2">
    <source>
        <dbReference type="ARBA" id="ARBA00023125"/>
    </source>
</evidence>
<dbReference type="Proteomes" id="UP000653730">
    <property type="component" value="Unassembled WGS sequence"/>
</dbReference>
<dbReference type="PROSITE" id="PS01124">
    <property type="entry name" value="HTH_ARAC_FAMILY_2"/>
    <property type="match status" value="1"/>
</dbReference>
<dbReference type="PANTHER" id="PTHR43280">
    <property type="entry name" value="ARAC-FAMILY TRANSCRIPTIONAL REGULATOR"/>
    <property type="match status" value="1"/>
</dbReference>
<feature type="domain" description="HTH araC/xylS-type" evidence="5">
    <location>
        <begin position="244"/>
        <end position="346"/>
    </location>
</feature>
<dbReference type="PANTHER" id="PTHR43280:SF29">
    <property type="entry name" value="ARAC-FAMILY TRANSCRIPTIONAL REGULATOR"/>
    <property type="match status" value="1"/>
</dbReference>
<dbReference type="AlphaFoldDB" id="A0A926JV09"/>
<keyword evidence="2" id="KW-0238">DNA-binding</keyword>
<dbReference type="GO" id="GO:0003700">
    <property type="term" value="F:DNA-binding transcription factor activity"/>
    <property type="evidence" value="ECO:0007669"/>
    <property type="project" value="InterPro"/>
</dbReference>
<dbReference type="InterPro" id="IPR018060">
    <property type="entry name" value="HTH_AraC"/>
</dbReference>
<dbReference type="InterPro" id="IPR009057">
    <property type="entry name" value="Homeodomain-like_sf"/>
</dbReference>
<evidence type="ECO:0000256" key="4">
    <source>
        <dbReference type="SAM" id="Phobius"/>
    </source>
</evidence>
<feature type="transmembrane region" description="Helical" evidence="4">
    <location>
        <begin position="139"/>
        <end position="157"/>
    </location>
</feature>
<name>A0A926JV09_9FLAO</name>
<reference evidence="6 7" key="1">
    <citation type="submission" date="2020-09" db="EMBL/GenBank/DDBJ databases">
        <title>Sinomicrobium weinanense sp. nov., a halophilic bacteria isolated from saline-alkali soil.</title>
        <authorList>
            <person name="Wu P."/>
            <person name="Ren H."/>
            <person name="Mei Y."/>
            <person name="Liang Y."/>
            <person name="Chen Z."/>
        </authorList>
    </citation>
    <scope>NUCLEOTIDE SEQUENCE [LARGE SCALE GENOMIC DNA]</scope>
    <source>
        <strain evidence="6 7">FJxs</strain>
    </source>
</reference>
<evidence type="ECO:0000259" key="5">
    <source>
        <dbReference type="PROSITE" id="PS01124"/>
    </source>
</evidence>
<dbReference type="EMBL" id="JACVDC010000087">
    <property type="protein sequence ID" value="MBC9798073.1"/>
    <property type="molecule type" value="Genomic_DNA"/>
</dbReference>
<keyword evidence="3" id="KW-0804">Transcription</keyword>
<proteinExistence type="predicted"/>
<feature type="transmembrane region" description="Helical" evidence="4">
    <location>
        <begin position="66"/>
        <end position="86"/>
    </location>
</feature>
<dbReference type="Gene3D" id="1.10.10.60">
    <property type="entry name" value="Homeodomain-like"/>
    <property type="match status" value="2"/>
</dbReference>
<dbReference type="GO" id="GO:0043565">
    <property type="term" value="F:sequence-specific DNA binding"/>
    <property type="evidence" value="ECO:0007669"/>
    <property type="project" value="InterPro"/>
</dbReference>
<feature type="transmembrane region" description="Helical" evidence="4">
    <location>
        <begin position="169"/>
        <end position="185"/>
    </location>
</feature>
<dbReference type="Pfam" id="PF12833">
    <property type="entry name" value="HTH_18"/>
    <property type="match status" value="1"/>
</dbReference>
<feature type="transmembrane region" description="Helical" evidence="4">
    <location>
        <begin position="37"/>
        <end position="60"/>
    </location>
</feature>
<feature type="transmembrane region" description="Helical" evidence="4">
    <location>
        <begin position="191"/>
        <end position="213"/>
    </location>
</feature>
<feature type="transmembrane region" description="Helical" evidence="4">
    <location>
        <begin position="98"/>
        <end position="119"/>
    </location>
</feature>
<dbReference type="SMART" id="SM00342">
    <property type="entry name" value="HTH_ARAC"/>
    <property type="match status" value="1"/>
</dbReference>
<evidence type="ECO:0000256" key="1">
    <source>
        <dbReference type="ARBA" id="ARBA00023015"/>
    </source>
</evidence>
<feature type="transmembrane region" description="Helical" evidence="4">
    <location>
        <begin position="6"/>
        <end position="30"/>
    </location>
</feature>
<keyword evidence="4" id="KW-1133">Transmembrane helix</keyword>
<organism evidence="6 7">
    <name type="scientific">Sinomicrobium weinanense</name>
    <dbReference type="NCBI Taxonomy" id="2842200"/>
    <lineage>
        <taxon>Bacteria</taxon>
        <taxon>Pseudomonadati</taxon>
        <taxon>Bacteroidota</taxon>
        <taxon>Flavobacteriia</taxon>
        <taxon>Flavobacteriales</taxon>
        <taxon>Flavobacteriaceae</taxon>
        <taxon>Sinomicrobium</taxon>
    </lineage>
</organism>
<dbReference type="InterPro" id="IPR018062">
    <property type="entry name" value="HTH_AraC-typ_CS"/>
</dbReference>
<dbReference type="SUPFAM" id="SSF46689">
    <property type="entry name" value="Homeodomain-like"/>
    <property type="match status" value="1"/>
</dbReference>
<comment type="caution">
    <text evidence="6">The sequence shown here is derived from an EMBL/GenBank/DDBJ whole genome shotgun (WGS) entry which is preliminary data.</text>
</comment>